<feature type="transmembrane region" description="Helical" evidence="2">
    <location>
        <begin position="12"/>
        <end position="29"/>
    </location>
</feature>
<keyword evidence="2" id="KW-0812">Transmembrane</keyword>
<evidence type="ECO:0000256" key="2">
    <source>
        <dbReference type="SAM" id="Phobius"/>
    </source>
</evidence>
<evidence type="ECO:0000256" key="1">
    <source>
        <dbReference type="SAM" id="Coils"/>
    </source>
</evidence>
<keyword evidence="1" id="KW-0175">Coiled coil</keyword>
<feature type="coiled-coil region" evidence="1">
    <location>
        <begin position="167"/>
        <end position="227"/>
    </location>
</feature>
<dbReference type="EMBL" id="CP114040">
    <property type="protein sequence ID" value="WAS99361.1"/>
    <property type="molecule type" value="Genomic_DNA"/>
</dbReference>
<gene>
    <name evidence="3" type="ORF">O0S08_24805</name>
</gene>
<name>A0ABY7HJF9_9BACT</name>
<keyword evidence="2" id="KW-0472">Membrane</keyword>
<evidence type="ECO:0008006" key="5">
    <source>
        <dbReference type="Google" id="ProtNLM"/>
    </source>
</evidence>
<protein>
    <recommendedName>
        <fullName evidence="5">Chromosome partition protein Smc</fullName>
    </recommendedName>
</protein>
<keyword evidence="2" id="KW-1133">Transmembrane helix</keyword>
<dbReference type="RefSeq" id="WP_269041722.1">
    <property type="nucleotide sequence ID" value="NZ_CP114040.1"/>
</dbReference>
<dbReference type="Proteomes" id="UP001164459">
    <property type="component" value="Chromosome"/>
</dbReference>
<proteinExistence type="predicted"/>
<sequence>MTPETTRRMAGGALAVSAFSIALALFAYWRAGGKQDAAASHAEIRAAVDSLREKQTELVDHTRGSLDAAYQNSRDRLTRLREVVRSEKDRAEAEIRTQLDRAEADVNRLVSTVELESRKIRDSSIGSAEQAQRALSVRVRTVEGRVALLRAKAKTRRAETLAEGREYDQALRVLVEATDLLDQAQERLPREYDPTVAALRGALHEALASVQNQAVDIRERLDEVVRQTNSLVRTLESDESAAAGSVVPPQA</sequence>
<reference evidence="3" key="1">
    <citation type="submission" date="2022-11" db="EMBL/GenBank/DDBJ databases">
        <title>Minimal conservation of predation-associated metabolite biosynthetic gene clusters underscores biosynthetic potential of Myxococcota including descriptions for ten novel species: Archangium lansinium sp. nov., Myxococcus landrumus sp. nov., Nannocystis bai.</title>
        <authorList>
            <person name="Ahearne A."/>
            <person name="Stevens C."/>
            <person name="Dowd S."/>
        </authorList>
    </citation>
    <scope>NUCLEOTIDE SEQUENCE</scope>
    <source>
        <strain evidence="3">Fl3</strain>
    </source>
</reference>
<feature type="coiled-coil region" evidence="1">
    <location>
        <begin position="74"/>
        <end position="119"/>
    </location>
</feature>
<evidence type="ECO:0000313" key="4">
    <source>
        <dbReference type="Proteomes" id="UP001164459"/>
    </source>
</evidence>
<accession>A0ABY7HJF9</accession>
<evidence type="ECO:0000313" key="3">
    <source>
        <dbReference type="EMBL" id="WAS99361.1"/>
    </source>
</evidence>
<organism evidence="3 4">
    <name type="scientific">Nannocystis punicea</name>
    <dbReference type="NCBI Taxonomy" id="2995304"/>
    <lineage>
        <taxon>Bacteria</taxon>
        <taxon>Pseudomonadati</taxon>
        <taxon>Myxococcota</taxon>
        <taxon>Polyangia</taxon>
        <taxon>Nannocystales</taxon>
        <taxon>Nannocystaceae</taxon>
        <taxon>Nannocystis</taxon>
    </lineage>
</organism>
<keyword evidence="4" id="KW-1185">Reference proteome</keyword>